<dbReference type="InterPro" id="IPR050863">
    <property type="entry name" value="CenT-Element_Derived"/>
</dbReference>
<reference evidence="3 4" key="1">
    <citation type="submission" date="2018-08" db="EMBL/GenBank/DDBJ databases">
        <title>Aphanomyces genome sequencing and annotation.</title>
        <authorList>
            <person name="Minardi D."/>
            <person name="Oidtmann B."/>
            <person name="Van Der Giezen M."/>
            <person name="Studholme D.J."/>
        </authorList>
    </citation>
    <scope>NUCLEOTIDE SEQUENCE [LARGE SCALE GENOMIC DNA]</scope>
    <source>
        <strain evidence="3 4">SA</strain>
    </source>
</reference>
<dbReference type="AlphaFoldDB" id="A0A397CVN7"/>
<accession>A0A397CVN7</accession>
<dbReference type="Proteomes" id="UP000265716">
    <property type="component" value="Unassembled WGS sequence"/>
</dbReference>
<evidence type="ECO:0000313" key="4">
    <source>
        <dbReference type="Proteomes" id="UP000265716"/>
    </source>
</evidence>
<dbReference type="Pfam" id="PF03184">
    <property type="entry name" value="DDE_1"/>
    <property type="match status" value="1"/>
</dbReference>
<organism evidence="3 4">
    <name type="scientific">Aphanomyces astaci</name>
    <name type="common">Crayfish plague agent</name>
    <dbReference type="NCBI Taxonomy" id="112090"/>
    <lineage>
        <taxon>Eukaryota</taxon>
        <taxon>Sar</taxon>
        <taxon>Stramenopiles</taxon>
        <taxon>Oomycota</taxon>
        <taxon>Saprolegniomycetes</taxon>
        <taxon>Saprolegniales</taxon>
        <taxon>Verrucalvaceae</taxon>
        <taxon>Aphanomyces</taxon>
    </lineage>
</organism>
<dbReference type="PANTHER" id="PTHR19303">
    <property type="entry name" value="TRANSPOSON"/>
    <property type="match status" value="1"/>
</dbReference>
<comment type="caution">
    <text evidence="3">The sequence shown here is derived from an EMBL/GenBank/DDBJ whole genome shotgun (WGS) entry which is preliminary data.</text>
</comment>
<feature type="region of interest" description="Disordered" evidence="1">
    <location>
        <begin position="1"/>
        <end position="24"/>
    </location>
</feature>
<dbReference type="PANTHER" id="PTHR19303:SF57">
    <property type="entry name" value="HTH CENPB-TYPE DOMAIN-CONTAINING PROTEIN"/>
    <property type="match status" value="1"/>
</dbReference>
<dbReference type="VEuPathDB" id="FungiDB:H257_11400"/>
<gene>
    <name evidence="3" type="ORF">DYB38_011173</name>
</gene>
<proteinExistence type="predicted"/>
<name>A0A397CVN7_APHAT</name>
<dbReference type="GO" id="GO:0005634">
    <property type="term" value="C:nucleus"/>
    <property type="evidence" value="ECO:0007669"/>
    <property type="project" value="TreeGrafter"/>
</dbReference>
<evidence type="ECO:0000259" key="2">
    <source>
        <dbReference type="Pfam" id="PF03184"/>
    </source>
</evidence>
<dbReference type="VEuPathDB" id="FungiDB:H257_11401"/>
<dbReference type="InterPro" id="IPR004875">
    <property type="entry name" value="DDE_SF_endonuclease_dom"/>
</dbReference>
<sequence length="402" mass="45801">MGPMRRSKISPQKKPRRRYSQATKRDMILKLRTSSTRDLAADTGIPKSNLSRWRQQTTMIHSFDGNKKRFNLDGAGRPEELPGSASLEAYMTKLRGEERAVTCTHLINFLKRNHRDWLDQYLAASASSYKSLLKLLQRFCARHGFTRQKPAKTKLTQGDLAEIRRQFSNDYHKAFDGYTPDSVINVDETGMHYDMPPHAIWAVRGGSSKISSGDKHSYRMTAVLSVRANGEKLPLLFILRGIPGGLIEQGEFDDFPIGHFYAVQEKAWMDARVWALYLRQLLKPQVREPSVLLLENFDPHVSKEGLKIASEECGCVVAAIPPNATSVVQPLDVGIMAPFKRHLRNLWLEEELIEGDDSEVDVDLITVTAQQKRLVMIHRAIKAWARITPEEIRRRFTKAIPK</sequence>
<evidence type="ECO:0000313" key="3">
    <source>
        <dbReference type="EMBL" id="RHY53902.1"/>
    </source>
</evidence>
<evidence type="ECO:0000256" key="1">
    <source>
        <dbReference type="SAM" id="MobiDB-lite"/>
    </source>
</evidence>
<feature type="domain" description="DDE-1" evidence="2">
    <location>
        <begin position="219"/>
        <end position="396"/>
    </location>
</feature>
<dbReference type="GO" id="GO:0003677">
    <property type="term" value="F:DNA binding"/>
    <property type="evidence" value="ECO:0007669"/>
    <property type="project" value="TreeGrafter"/>
</dbReference>
<feature type="compositionally biased region" description="Basic residues" evidence="1">
    <location>
        <begin position="1"/>
        <end position="19"/>
    </location>
</feature>
<dbReference type="EMBL" id="QUTC01006126">
    <property type="protein sequence ID" value="RHY53902.1"/>
    <property type="molecule type" value="Genomic_DNA"/>
</dbReference>
<protein>
    <recommendedName>
        <fullName evidence="2">DDE-1 domain-containing protein</fullName>
    </recommendedName>
</protein>